<dbReference type="PROSITE" id="PS51257">
    <property type="entry name" value="PROKAR_LIPOPROTEIN"/>
    <property type="match status" value="1"/>
</dbReference>
<dbReference type="Gene3D" id="2.60.120.560">
    <property type="entry name" value="Exo-inulinase, domain 1"/>
    <property type="match status" value="1"/>
</dbReference>
<proteinExistence type="predicted"/>
<evidence type="ECO:0000256" key="1">
    <source>
        <dbReference type="SAM" id="SignalP"/>
    </source>
</evidence>
<keyword evidence="1" id="KW-0732">Signal</keyword>
<dbReference type="Proteomes" id="UP001500469">
    <property type="component" value="Unassembled WGS sequence"/>
</dbReference>
<feature type="domain" description="3-keto-alpha-glucoside-1,2-lyase/3-keto-2-hydroxy-glucal hydratase" evidence="2">
    <location>
        <begin position="38"/>
        <end position="234"/>
    </location>
</feature>
<dbReference type="InterPro" id="IPR010496">
    <property type="entry name" value="AL/BT2_dom"/>
</dbReference>
<gene>
    <name evidence="3" type="ORF">GCM10009119_00540</name>
</gene>
<dbReference type="Pfam" id="PF06439">
    <property type="entry name" value="3keto-disac_hyd"/>
    <property type="match status" value="1"/>
</dbReference>
<evidence type="ECO:0000313" key="4">
    <source>
        <dbReference type="Proteomes" id="UP001500469"/>
    </source>
</evidence>
<evidence type="ECO:0000259" key="2">
    <source>
        <dbReference type="Pfam" id="PF06439"/>
    </source>
</evidence>
<sequence>MKIIRTLSLPMSALLLLSCSANDQAKTEKVSTEIQSEEWTMLSEDSTLAQWEMYEGNEIRGWKWENGELQASGAGWDAGEDLITKQSYSNFELNLEWKIAEANSSGIFYLVEKSDSIPIYESAPEYQVLDDKGWPTEMKPNQLTAGSYAMYAPEGAEVKPVGEWNTTKIIVHYPHVEHWLNGKKVVEYEFGSEDWTARKAADKWAEVPGYGLATSGHIGLQNAGLVTYRNVKIKEL</sequence>
<feature type="signal peptide" evidence="1">
    <location>
        <begin position="1"/>
        <end position="25"/>
    </location>
</feature>
<dbReference type="RefSeq" id="WP_343847777.1">
    <property type="nucleotide sequence ID" value="NZ_BAAAFI010000001.1"/>
</dbReference>
<reference evidence="4" key="1">
    <citation type="journal article" date="2019" name="Int. J. Syst. Evol. Microbiol.">
        <title>The Global Catalogue of Microorganisms (GCM) 10K type strain sequencing project: providing services to taxonomists for standard genome sequencing and annotation.</title>
        <authorList>
            <consortium name="The Broad Institute Genomics Platform"/>
            <consortium name="The Broad Institute Genome Sequencing Center for Infectious Disease"/>
            <person name="Wu L."/>
            <person name="Ma J."/>
        </authorList>
    </citation>
    <scope>NUCLEOTIDE SEQUENCE [LARGE SCALE GENOMIC DNA]</scope>
    <source>
        <strain evidence="4">JCM 16112</strain>
    </source>
</reference>
<feature type="chain" id="PRO_5046378280" evidence="1">
    <location>
        <begin position="26"/>
        <end position="236"/>
    </location>
</feature>
<keyword evidence="4" id="KW-1185">Reference proteome</keyword>
<organism evidence="3 4">
    <name type="scientific">Algoriphagus jejuensis</name>
    <dbReference type="NCBI Taxonomy" id="419934"/>
    <lineage>
        <taxon>Bacteria</taxon>
        <taxon>Pseudomonadati</taxon>
        <taxon>Bacteroidota</taxon>
        <taxon>Cytophagia</taxon>
        <taxon>Cytophagales</taxon>
        <taxon>Cyclobacteriaceae</taxon>
        <taxon>Algoriphagus</taxon>
    </lineage>
</organism>
<accession>A0ABP3Y968</accession>
<comment type="caution">
    <text evidence="3">The sequence shown here is derived from an EMBL/GenBank/DDBJ whole genome shotgun (WGS) entry which is preliminary data.</text>
</comment>
<dbReference type="EMBL" id="BAAAFI010000001">
    <property type="protein sequence ID" value="GAA0877086.1"/>
    <property type="molecule type" value="Genomic_DNA"/>
</dbReference>
<protein>
    <submittedName>
        <fullName evidence="3">DUF1080 domain-containing protein</fullName>
    </submittedName>
</protein>
<name>A0ABP3Y968_9BACT</name>
<evidence type="ECO:0000313" key="3">
    <source>
        <dbReference type="EMBL" id="GAA0877086.1"/>
    </source>
</evidence>